<dbReference type="Pfam" id="PF00078">
    <property type="entry name" value="RVT_1"/>
    <property type="match status" value="1"/>
</dbReference>
<evidence type="ECO:0000313" key="3">
    <source>
        <dbReference type="Proteomes" id="UP000765509"/>
    </source>
</evidence>
<reference evidence="2" key="1">
    <citation type="submission" date="2021-03" db="EMBL/GenBank/DDBJ databases">
        <title>Draft genome sequence of rust myrtle Austropuccinia psidii MF-1, a brazilian biotype.</title>
        <authorList>
            <person name="Quecine M.C."/>
            <person name="Pachon D.M.R."/>
            <person name="Bonatelli M.L."/>
            <person name="Correr F.H."/>
            <person name="Franceschini L.M."/>
            <person name="Leite T.F."/>
            <person name="Margarido G.R.A."/>
            <person name="Almeida C.A."/>
            <person name="Ferrarezi J.A."/>
            <person name="Labate C.A."/>
        </authorList>
    </citation>
    <scope>NUCLEOTIDE SEQUENCE</scope>
    <source>
        <strain evidence="2">MF-1</strain>
    </source>
</reference>
<dbReference type="PANTHER" id="PTHR24559:SF444">
    <property type="entry name" value="REVERSE TRANSCRIPTASE DOMAIN-CONTAINING PROTEIN"/>
    <property type="match status" value="1"/>
</dbReference>
<protein>
    <recommendedName>
        <fullName evidence="1">Reverse transcriptase domain-containing protein</fullName>
    </recommendedName>
</protein>
<organism evidence="2 3">
    <name type="scientific">Austropuccinia psidii MF-1</name>
    <dbReference type="NCBI Taxonomy" id="1389203"/>
    <lineage>
        <taxon>Eukaryota</taxon>
        <taxon>Fungi</taxon>
        <taxon>Dikarya</taxon>
        <taxon>Basidiomycota</taxon>
        <taxon>Pucciniomycotina</taxon>
        <taxon>Pucciniomycetes</taxon>
        <taxon>Pucciniales</taxon>
        <taxon>Sphaerophragmiaceae</taxon>
        <taxon>Austropuccinia</taxon>
    </lineage>
</organism>
<proteinExistence type="predicted"/>
<dbReference type="SUPFAM" id="SSF56672">
    <property type="entry name" value="DNA/RNA polymerases"/>
    <property type="match status" value="1"/>
</dbReference>
<dbReference type="InterPro" id="IPR043128">
    <property type="entry name" value="Rev_trsase/Diguanyl_cyclase"/>
</dbReference>
<dbReference type="Proteomes" id="UP000765509">
    <property type="component" value="Unassembled WGS sequence"/>
</dbReference>
<keyword evidence="3" id="KW-1185">Reference proteome</keyword>
<dbReference type="InterPro" id="IPR043502">
    <property type="entry name" value="DNA/RNA_pol_sf"/>
</dbReference>
<dbReference type="PANTHER" id="PTHR24559">
    <property type="entry name" value="TRANSPOSON TY3-I GAG-POL POLYPROTEIN"/>
    <property type="match status" value="1"/>
</dbReference>
<dbReference type="Gene3D" id="3.10.10.10">
    <property type="entry name" value="HIV Type 1 Reverse Transcriptase, subunit A, domain 1"/>
    <property type="match status" value="1"/>
</dbReference>
<dbReference type="EMBL" id="AVOT02026282">
    <property type="protein sequence ID" value="MBW0517942.1"/>
    <property type="molecule type" value="Genomic_DNA"/>
</dbReference>
<comment type="caution">
    <text evidence="2">The sequence shown here is derived from an EMBL/GenBank/DDBJ whole genome shotgun (WGS) entry which is preliminary data.</text>
</comment>
<sequence>MSYSEKEALKQLPEASSWPKFSGTGQYDHMELIDYIYELFIDVPSIPDYWITARLNTAFKGYAIIWYTEMKEIHGRGNWPWWKVVRNYPDHEFPNWEKQLLPTKAKNSQSASGKMTSIGKIIKEIIIPHRKGNIRLNSKFVVLEDAHIQSSNKEKKFSLEIYQISTHDPLVELLNGFRECQFSTYLPSKQTIGLLKMLRKNRTTFAIESLDARKEIEKHIHELLQIDFIRKIGHNEIVEIITPVLITWNDGKSRLCGAFEALNNYTKSYRYPIPRILHPLDKIAKAIYITKRDCMKCFHQNGVKQNSMKILGIICYMGIYEYTRMLFGIKNAPAHFQRMMDTIFQEEILEGFVAVYIDNIIIYSEIWEDHVQYIDRVLSKCTPTVVFHTIFFHQDQAHSNPKQQ</sequence>
<name>A0A9Q3ED62_9BASI</name>
<evidence type="ECO:0000259" key="1">
    <source>
        <dbReference type="Pfam" id="PF00078"/>
    </source>
</evidence>
<feature type="domain" description="Reverse transcriptase" evidence="1">
    <location>
        <begin position="258"/>
        <end position="381"/>
    </location>
</feature>
<gene>
    <name evidence="2" type="ORF">O181_057657</name>
</gene>
<dbReference type="Gene3D" id="3.30.70.270">
    <property type="match status" value="1"/>
</dbReference>
<dbReference type="AlphaFoldDB" id="A0A9Q3ED62"/>
<evidence type="ECO:0000313" key="2">
    <source>
        <dbReference type="EMBL" id="MBW0517942.1"/>
    </source>
</evidence>
<dbReference type="InterPro" id="IPR000477">
    <property type="entry name" value="RT_dom"/>
</dbReference>
<accession>A0A9Q3ED62</accession>
<dbReference type="CDD" id="cd01647">
    <property type="entry name" value="RT_LTR"/>
    <property type="match status" value="1"/>
</dbReference>
<dbReference type="InterPro" id="IPR053134">
    <property type="entry name" value="RNA-dir_DNA_polymerase"/>
</dbReference>